<dbReference type="GO" id="GO:0005886">
    <property type="term" value="C:plasma membrane"/>
    <property type="evidence" value="ECO:0007669"/>
    <property type="project" value="InterPro"/>
</dbReference>
<organism evidence="9 10">
    <name type="scientific">Haladaptatus pallidirubidus</name>
    <dbReference type="NCBI Taxonomy" id="1008152"/>
    <lineage>
        <taxon>Archaea</taxon>
        <taxon>Methanobacteriati</taxon>
        <taxon>Methanobacteriota</taxon>
        <taxon>Stenosarchaea group</taxon>
        <taxon>Halobacteria</taxon>
        <taxon>Halobacteriales</taxon>
        <taxon>Haladaptataceae</taxon>
        <taxon>Haladaptatus</taxon>
    </lineage>
</organism>
<evidence type="ECO:0000256" key="1">
    <source>
        <dbReference type="ARBA" id="ARBA00003660"/>
    </source>
</evidence>
<reference evidence="9 10" key="1">
    <citation type="journal article" date="2019" name="Int. J. Syst. Evol. Microbiol.">
        <title>The Global Catalogue of Microorganisms (GCM) 10K type strain sequencing project: providing services to taxonomists for standard genome sequencing and annotation.</title>
        <authorList>
            <consortium name="The Broad Institute Genomics Platform"/>
            <consortium name="The Broad Institute Genome Sequencing Center for Infectious Disease"/>
            <person name="Wu L."/>
            <person name="Ma J."/>
        </authorList>
    </citation>
    <scope>NUCLEOTIDE SEQUENCE [LARGE SCALE GENOMIC DNA]</scope>
    <source>
        <strain evidence="9 10">JCM 17504</strain>
    </source>
</reference>
<sequence>MRVIIVGAGEVGSSIAQSLADSHEVVVVDRDEERVDSLTYSIDVLAIEGDGTSLATLQEAGIDQADMVIASTDDDETNLVVCGTAKTIDDPFTIARVKKVDYLDTWEHAEQGAFGVDFMVCTNLLTAMDIVRVIGLPAARDVDPFAGGEVQMAEFEVRADSPVANQTIRQADRFDSLTFAAIIRNGDVDIPGGETVIQADDKVVVIGSPESVQQFALEVAPNETPDADKELVVIGGSEIGFHTARLLEDRDLRPRLIEQNQARARKLAEDLPKTMVMASDATDAEFLAREHVDEADVVVATLENDEKNLLVSVLAKQLGAERSIAVVEDAEYVSLFEAVGIDVAINPREVTAEEITRFTREDRAENIALIENDRAEVLEIEIDADSVLADRPIHEAVADLPSGVVIGAITRNGKFVVPRGDTVIKENDHIVVFVDTDVLNEVNDVI</sequence>
<accession>A0AAV3UDK9</accession>
<feature type="domain" description="RCK N-terminal" evidence="7">
    <location>
        <begin position="1"/>
        <end position="120"/>
    </location>
</feature>
<feature type="domain" description="RCK C-terminal" evidence="8">
    <location>
        <begin position="365"/>
        <end position="446"/>
    </location>
</feature>
<dbReference type="PROSITE" id="PS51201">
    <property type="entry name" value="RCK_N"/>
    <property type="match status" value="2"/>
</dbReference>
<dbReference type="GeneID" id="68611816"/>
<evidence type="ECO:0000256" key="4">
    <source>
        <dbReference type="ARBA" id="ARBA00022958"/>
    </source>
</evidence>
<evidence type="ECO:0000259" key="7">
    <source>
        <dbReference type="PROSITE" id="PS51201"/>
    </source>
</evidence>
<dbReference type="SUPFAM" id="SSF116726">
    <property type="entry name" value="TrkA C-terminal domain-like"/>
    <property type="match status" value="2"/>
</dbReference>
<dbReference type="InterPro" id="IPR036721">
    <property type="entry name" value="RCK_C_sf"/>
</dbReference>
<name>A0AAV3UDK9_9EURY</name>
<dbReference type="Gene3D" id="3.40.50.720">
    <property type="entry name" value="NAD(P)-binding Rossmann-like Domain"/>
    <property type="match status" value="2"/>
</dbReference>
<dbReference type="NCBIfam" id="NF007039">
    <property type="entry name" value="PRK09496.3-2"/>
    <property type="match status" value="1"/>
</dbReference>
<evidence type="ECO:0000256" key="3">
    <source>
        <dbReference type="ARBA" id="ARBA00022538"/>
    </source>
</evidence>
<dbReference type="GO" id="GO:0015079">
    <property type="term" value="F:potassium ion transmembrane transporter activity"/>
    <property type="evidence" value="ECO:0007669"/>
    <property type="project" value="InterPro"/>
</dbReference>
<dbReference type="Gene3D" id="3.30.70.1450">
    <property type="entry name" value="Regulator of K+ conductance, C-terminal domain"/>
    <property type="match status" value="2"/>
</dbReference>
<keyword evidence="4" id="KW-0630">Potassium</keyword>
<dbReference type="NCBIfam" id="NF007031">
    <property type="entry name" value="PRK09496.1-2"/>
    <property type="match status" value="1"/>
</dbReference>
<dbReference type="InterPro" id="IPR050721">
    <property type="entry name" value="Trk_Ktr_HKT_K-transport"/>
</dbReference>
<dbReference type="EMBL" id="BAABKX010000001">
    <property type="protein sequence ID" value="GAA5045036.1"/>
    <property type="molecule type" value="Genomic_DNA"/>
</dbReference>
<evidence type="ECO:0000256" key="2">
    <source>
        <dbReference type="ARBA" id="ARBA00022448"/>
    </source>
</evidence>
<evidence type="ECO:0000313" key="10">
    <source>
        <dbReference type="Proteomes" id="UP001501729"/>
    </source>
</evidence>
<protein>
    <submittedName>
        <fullName evidence="9">Trk system potassium transporter TrkA</fullName>
    </submittedName>
</protein>
<dbReference type="PANTHER" id="PTHR43833:SF5">
    <property type="entry name" value="TRK SYSTEM POTASSIUM UPTAKE PROTEIN TRKA"/>
    <property type="match status" value="1"/>
</dbReference>
<dbReference type="Proteomes" id="UP001501729">
    <property type="component" value="Unassembled WGS sequence"/>
</dbReference>
<dbReference type="PANTHER" id="PTHR43833">
    <property type="entry name" value="POTASSIUM CHANNEL PROTEIN 2-RELATED-RELATED"/>
    <property type="match status" value="1"/>
</dbReference>
<evidence type="ECO:0000256" key="6">
    <source>
        <dbReference type="ARBA" id="ARBA00023065"/>
    </source>
</evidence>
<keyword evidence="10" id="KW-1185">Reference proteome</keyword>
<dbReference type="SUPFAM" id="SSF51735">
    <property type="entry name" value="NAD(P)-binding Rossmann-fold domains"/>
    <property type="match status" value="2"/>
</dbReference>
<feature type="domain" description="RCK N-terminal" evidence="7">
    <location>
        <begin position="228"/>
        <end position="345"/>
    </location>
</feature>
<comment type="caution">
    <text evidence="9">The sequence shown here is derived from an EMBL/GenBank/DDBJ whole genome shotgun (WGS) entry which is preliminary data.</text>
</comment>
<keyword evidence="6" id="KW-0406">Ion transport</keyword>
<dbReference type="InterPro" id="IPR003148">
    <property type="entry name" value="RCK_N"/>
</dbReference>
<feature type="domain" description="RCK C-terminal" evidence="8">
    <location>
        <begin position="140"/>
        <end position="221"/>
    </location>
</feature>
<dbReference type="PRINTS" id="PR00335">
    <property type="entry name" value="KUPTAKETRKA"/>
</dbReference>
<comment type="function">
    <text evidence="1">Part of a potassium transport system.</text>
</comment>
<dbReference type="NCBIfam" id="NF007034">
    <property type="entry name" value="PRK09496.2-1"/>
    <property type="match status" value="1"/>
</dbReference>
<proteinExistence type="predicted"/>
<dbReference type="RefSeq" id="WP_227776028.1">
    <property type="nucleotide sequence ID" value="NZ_BAABKX010000001.1"/>
</dbReference>
<evidence type="ECO:0000259" key="8">
    <source>
        <dbReference type="PROSITE" id="PS51202"/>
    </source>
</evidence>
<evidence type="ECO:0000256" key="5">
    <source>
        <dbReference type="ARBA" id="ARBA00023027"/>
    </source>
</evidence>
<dbReference type="InterPro" id="IPR006037">
    <property type="entry name" value="RCK_C"/>
</dbReference>
<dbReference type="PROSITE" id="PS51202">
    <property type="entry name" value="RCK_C"/>
    <property type="match status" value="2"/>
</dbReference>
<keyword evidence="3" id="KW-0633">Potassium transport</keyword>
<evidence type="ECO:0000313" key="9">
    <source>
        <dbReference type="EMBL" id="GAA5045036.1"/>
    </source>
</evidence>
<keyword evidence="5" id="KW-0520">NAD</keyword>
<dbReference type="InterPro" id="IPR036291">
    <property type="entry name" value="NAD(P)-bd_dom_sf"/>
</dbReference>
<dbReference type="AlphaFoldDB" id="A0AAV3UDK9"/>
<dbReference type="Pfam" id="PF02254">
    <property type="entry name" value="TrkA_N"/>
    <property type="match status" value="2"/>
</dbReference>
<dbReference type="InterPro" id="IPR006036">
    <property type="entry name" value="K_uptake_TrkA"/>
</dbReference>
<gene>
    <name evidence="9" type="primary">trkA_1</name>
    <name evidence="9" type="ORF">GCM10025751_12400</name>
</gene>
<dbReference type="Pfam" id="PF02080">
    <property type="entry name" value="TrkA_C"/>
    <property type="match status" value="2"/>
</dbReference>
<keyword evidence="2" id="KW-0813">Transport</keyword>